<reference evidence="2" key="1">
    <citation type="journal article" date="2014" name="Int. J. Syst. Evol. Microbiol.">
        <title>Complete genome sequence of Corynebacterium casei LMG S-19264T (=DSM 44701T), isolated from a smear-ripened cheese.</title>
        <authorList>
            <consortium name="US DOE Joint Genome Institute (JGI-PGF)"/>
            <person name="Walter F."/>
            <person name="Albersmeier A."/>
            <person name="Kalinowski J."/>
            <person name="Ruckert C."/>
        </authorList>
    </citation>
    <scope>NUCLEOTIDE SEQUENCE</scope>
    <source>
        <strain evidence="2">JCM 3172</strain>
    </source>
</reference>
<keyword evidence="1" id="KW-0812">Transmembrane</keyword>
<sequence>MFAAQLGGTAPAAGAPVAEAETWTWTADIYSDRHLLAVHGDEGWEVERLDTLGRFVCRRVPGSAMRWEYRRELISGRRRARVLAELEPEGWEMCGEWVLYAYFKRPKAASEGPAAELATLPAKPKGWLYLSTRGRWMLAAWATLLVFLGTAYLIGALHMPSYVAALIATSGAAAAAYGTKRDLVKGTDDGKTTAKAR</sequence>
<evidence type="ECO:0000313" key="2">
    <source>
        <dbReference type="EMBL" id="GGT49080.1"/>
    </source>
</evidence>
<accession>A0A918LU00</accession>
<dbReference type="AlphaFoldDB" id="A0A918LU00"/>
<organism evidence="2 3">
    <name type="scientific">Streptomyces purpureus</name>
    <dbReference type="NCBI Taxonomy" id="1951"/>
    <lineage>
        <taxon>Bacteria</taxon>
        <taxon>Bacillati</taxon>
        <taxon>Actinomycetota</taxon>
        <taxon>Actinomycetes</taxon>
        <taxon>Kitasatosporales</taxon>
        <taxon>Streptomycetaceae</taxon>
        <taxon>Streptomyces</taxon>
    </lineage>
</organism>
<evidence type="ECO:0000256" key="1">
    <source>
        <dbReference type="SAM" id="Phobius"/>
    </source>
</evidence>
<reference evidence="2" key="2">
    <citation type="submission" date="2020-09" db="EMBL/GenBank/DDBJ databases">
        <authorList>
            <person name="Sun Q."/>
            <person name="Ohkuma M."/>
        </authorList>
    </citation>
    <scope>NUCLEOTIDE SEQUENCE</scope>
    <source>
        <strain evidence="2">JCM 3172</strain>
    </source>
</reference>
<gene>
    <name evidence="2" type="ORF">GCM10014713_49150</name>
</gene>
<keyword evidence="1" id="KW-1133">Transmembrane helix</keyword>
<feature type="transmembrane region" description="Helical" evidence="1">
    <location>
        <begin position="136"/>
        <end position="155"/>
    </location>
</feature>
<feature type="transmembrane region" description="Helical" evidence="1">
    <location>
        <begin position="161"/>
        <end position="178"/>
    </location>
</feature>
<dbReference type="EMBL" id="BMQQ01000021">
    <property type="protein sequence ID" value="GGT49080.1"/>
    <property type="molecule type" value="Genomic_DNA"/>
</dbReference>
<keyword evidence="3" id="KW-1185">Reference proteome</keyword>
<name>A0A918LU00_9ACTN</name>
<proteinExistence type="predicted"/>
<evidence type="ECO:0000313" key="3">
    <source>
        <dbReference type="Proteomes" id="UP000619486"/>
    </source>
</evidence>
<keyword evidence="1" id="KW-0472">Membrane</keyword>
<protein>
    <recommendedName>
        <fullName evidence="4">DUF2812 domain-containing protein</fullName>
    </recommendedName>
</protein>
<dbReference type="Proteomes" id="UP000619486">
    <property type="component" value="Unassembled WGS sequence"/>
</dbReference>
<comment type="caution">
    <text evidence="2">The sequence shown here is derived from an EMBL/GenBank/DDBJ whole genome shotgun (WGS) entry which is preliminary data.</text>
</comment>
<evidence type="ECO:0008006" key="4">
    <source>
        <dbReference type="Google" id="ProtNLM"/>
    </source>
</evidence>